<comment type="caution">
    <text evidence="2">The sequence shown here is derived from an EMBL/GenBank/DDBJ whole genome shotgun (WGS) entry which is preliminary data.</text>
</comment>
<proteinExistence type="predicted"/>
<feature type="domain" description="Phage head morphogenesis" evidence="1">
    <location>
        <begin position="132"/>
        <end position="223"/>
    </location>
</feature>
<evidence type="ECO:0000259" key="1">
    <source>
        <dbReference type="Pfam" id="PF04233"/>
    </source>
</evidence>
<sequence>MPTKNFRAFYRGLDDAVEGLYRDELLTLADDEKTPDFGFDSRVFERAAEWVRERGGFTPSMLQEQPARDVIDETFRILGGAVSSSIGEEMPAELTGLLENNAFIFSGLKTYHSLNEVGLSLIGDDGGIKPFEKFHEDVAKIDAKYNRNYLYAEYNHAVTSSQMAAKWHDFQQDGDRYNLQYRTANDERVREEHQRLHNITLPVSDPFWEQFMPPNGWNCRCVVVQVRKGRYPESDSQQAVGIGEEITEEPKKRIFRFNPGKELKVFPDKHPYNKAPEAAKKIVAKLAEEIKTPEQAVRFIQEQEDRRAWFERGFKTLEVTRRKGVNGSTDMNGNIDMTRERLDRVLSGLTKLRQGGEVSFEEADALATFWHEITHNRNKPGNEYLTTLARRYMELANEFVARKTLPEFYESFGGKMQHPEFMDDRQSTGYNTWVRNYCSLIRKTGADPDKVLDAVREHLFNEHYSQQAAGLVKAIKDSGATKADGTPLKVTEIKTLVKGCLLYGERMFDEYVNISLAEH</sequence>
<dbReference type="InterPro" id="IPR006528">
    <property type="entry name" value="Phage_head_morphogenesis_dom"/>
</dbReference>
<evidence type="ECO:0000313" key="2">
    <source>
        <dbReference type="EMBL" id="EKC59146.1"/>
    </source>
</evidence>
<dbReference type="Pfam" id="PF04233">
    <property type="entry name" value="Phage_Mu_F"/>
    <property type="match status" value="1"/>
</dbReference>
<organism evidence="2">
    <name type="scientific">human gut metagenome</name>
    <dbReference type="NCBI Taxonomy" id="408170"/>
    <lineage>
        <taxon>unclassified sequences</taxon>
        <taxon>metagenomes</taxon>
        <taxon>organismal metagenomes</taxon>
    </lineage>
</organism>
<gene>
    <name evidence="2" type="ORF">LEA_13515</name>
</gene>
<dbReference type="EMBL" id="AJWY01009171">
    <property type="protein sequence ID" value="EKC59146.1"/>
    <property type="molecule type" value="Genomic_DNA"/>
</dbReference>
<accession>K1TIV6</accession>
<name>K1TIV6_9ZZZZ</name>
<protein>
    <submittedName>
        <fullName evidence="2">Protein containing Phage putative head morphogenesis protein, SPP1 gp7 domain protein</fullName>
    </submittedName>
</protein>
<reference evidence="2" key="1">
    <citation type="journal article" date="2013" name="Environ. Microbiol.">
        <title>Microbiota from the distal guts of lean and obese adolescents exhibit partial functional redundancy besides clear differences in community structure.</title>
        <authorList>
            <person name="Ferrer M."/>
            <person name="Ruiz A."/>
            <person name="Lanza F."/>
            <person name="Haange S.B."/>
            <person name="Oberbach A."/>
            <person name="Till H."/>
            <person name="Bargiela R."/>
            <person name="Campoy C."/>
            <person name="Segura M.T."/>
            <person name="Richter M."/>
            <person name="von Bergen M."/>
            <person name="Seifert J."/>
            <person name="Suarez A."/>
        </authorList>
    </citation>
    <scope>NUCLEOTIDE SEQUENCE</scope>
</reference>
<dbReference type="NCBIfam" id="TIGR01641">
    <property type="entry name" value="phageSPP1_gp7"/>
    <property type="match status" value="1"/>
</dbReference>
<dbReference type="AlphaFoldDB" id="K1TIV6"/>